<dbReference type="EMBL" id="AHEV01000006">
    <property type="protein sequence ID" value="EJR44392.1"/>
    <property type="molecule type" value="Genomic_DNA"/>
</dbReference>
<dbReference type="RefSeq" id="WP_002089074.1">
    <property type="nucleotide sequence ID" value="NZ_CP009692.1"/>
</dbReference>
<protein>
    <submittedName>
        <fullName evidence="3">Uncharacterized protein</fullName>
    </submittedName>
</protein>
<reference evidence="2 6" key="1">
    <citation type="submission" date="2012-04" db="EMBL/GenBank/DDBJ databases">
        <title>The Genome Sequence of Bacillus cereus VD078.</title>
        <authorList>
            <consortium name="The Broad Institute Genome Sequencing Platform"/>
            <consortium name="The Broad Institute Genome Sequencing Center for Infectious Disease"/>
            <person name="Feldgarden M."/>
            <person name="Van der Auwera G.A."/>
            <person name="Mahillon J."/>
            <person name="Duprez V."/>
            <person name="Timmery S."/>
            <person name="Mattelet C."/>
            <person name="Dierick K."/>
            <person name="Sun M."/>
            <person name="Yu Z."/>
            <person name="Zhu L."/>
            <person name="Hu X."/>
            <person name="Shank E.B."/>
            <person name="Swiecicka I."/>
            <person name="Hansen B.M."/>
            <person name="Andrup L."/>
            <person name="Young S.K."/>
            <person name="Zeng Q."/>
            <person name="Gargeya S."/>
            <person name="Fitzgerald M."/>
            <person name="Haas B."/>
            <person name="Abouelleil A."/>
            <person name="Alvarado L."/>
            <person name="Arachchi H.M."/>
            <person name="Berlin A."/>
            <person name="Chapman S.B."/>
            <person name="Goldberg J."/>
            <person name="Griggs A."/>
            <person name="Gujja S."/>
            <person name="Hansen M."/>
            <person name="Howarth C."/>
            <person name="Imamovic A."/>
            <person name="Larimer J."/>
            <person name="McCowen C."/>
            <person name="Montmayeur A."/>
            <person name="Murphy C."/>
            <person name="Neiman D."/>
            <person name="Pearson M."/>
            <person name="Priest M."/>
            <person name="Roberts A."/>
            <person name="Saif S."/>
            <person name="Shea T."/>
            <person name="Sisk P."/>
            <person name="Sykes S."/>
            <person name="Wortman J."/>
            <person name="Nusbaum C."/>
            <person name="Birren B."/>
        </authorList>
    </citation>
    <scope>NUCLEOTIDE SEQUENCE [LARGE SCALE GENOMIC DNA]</scope>
    <source>
        <strain evidence="2 6">VD078</strain>
    </source>
</reference>
<dbReference type="EMBL" id="CP065877">
    <property type="protein sequence ID" value="QQA15355.1"/>
    <property type="molecule type" value="Genomic_DNA"/>
</dbReference>
<dbReference type="EMBL" id="CP020743">
    <property type="protein sequence ID" value="ARJ24305.1"/>
    <property type="molecule type" value="Genomic_DNA"/>
</dbReference>
<gene>
    <name evidence="1" type="ORF">B7492_25225</name>
    <name evidence="4" type="ORF">BACWE_04680</name>
    <name evidence="3" type="ORF">BW900_17155</name>
    <name evidence="5" type="ORF">I6G81_23585</name>
    <name evidence="2" type="ORF">III_00779</name>
</gene>
<dbReference type="AlphaFoldDB" id="A0A084IX66"/>
<evidence type="ECO:0000313" key="2">
    <source>
        <dbReference type="EMBL" id="EJR44392.1"/>
    </source>
</evidence>
<reference evidence="4 9" key="2">
    <citation type="submission" date="2016-10" db="EMBL/GenBank/DDBJ databases">
        <title>Genome Sequence of Bacillus weihenstephanensis GM6LP.</title>
        <authorList>
            <person name="Poehlein A."/>
            <person name="Wemheuer F."/>
            <person name="Hollensteiner J."/>
            <person name="Wemheuer B."/>
        </authorList>
    </citation>
    <scope>NUCLEOTIDE SEQUENCE [LARGE SCALE GENOMIC DNA]</scope>
    <source>
        <strain evidence="4 9">GM6LP</strain>
    </source>
</reference>
<evidence type="ECO:0000313" key="5">
    <source>
        <dbReference type="EMBL" id="QQA15355.1"/>
    </source>
</evidence>
<accession>J8IGS5</accession>
<evidence type="ECO:0000313" key="7">
    <source>
        <dbReference type="Proteomes" id="UP000190696"/>
    </source>
</evidence>
<evidence type="ECO:0000313" key="9">
    <source>
        <dbReference type="Proteomes" id="UP000236165"/>
    </source>
</evidence>
<keyword evidence="10" id="KW-1185">Reference proteome</keyword>
<dbReference type="Proteomes" id="UP000192932">
    <property type="component" value="Chromosome"/>
</dbReference>
<dbReference type="KEGG" id="bmyo:BG05_1311"/>
<evidence type="ECO:0000313" key="6">
    <source>
        <dbReference type="Proteomes" id="UP000006976"/>
    </source>
</evidence>
<dbReference type="Proteomes" id="UP000236165">
    <property type="component" value="Unassembled WGS sequence"/>
</dbReference>
<accession>A0A0B5S8Y5</accession>
<reference evidence="3 7" key="3">
    <citation type="submission" date="2017-01" db="EMBL/GenBank/DDBJ databases">
        <title>Bacillus cereus isolates.</title>
        <authorList>
            <person name="Beno S.M."/>
        </authorList>
    </citation>
    <scope>NUCLEOTIDE SEQUENCE [LARGE SCALE GENOMIC DNA]</scope>
    <source>
        <strain evidence="3 7">FSL W7-1108</strain>
    </source>
</reference>
<evidence type="ECO:0000313" key="3">
    <source>
        <dbReference type="EMBL" id="OOR05542.1"/>
    </source>
</evidence>
<reference evidence="5 10" key="5">
    <citation type="submission" date="2020-12" db="EMBL/GenBank/DDBJ databases">
        <title>FDA dAtabase for Regulatory Grade micrObial Sequences (FDA-ARGOS): Supporting development and validation of Infectious Disease Dx tests.</title>
        <authorList>
            <person name="Nelson B."/>
            <person name="Plummer A."/>
            <person name="Tallon L."/>
            <person name="Sadzewicz L."/>
            <person name="Zhao X."/>
            <person name="Boylan J."/>
            <person name="Ott S."/>
            <person name="Bowen H."/>
            <person name="Vavikolanu K."/>
            <person name="Mehta A."/>
            <person name="Aluvathingal J."/>
            <person name="Nadendla S."/>
            <person name="Myers T."/>
            <person name="Yan Y."/>
            <person name="Sichtig H."/>
        </authorList>
    </citation>
    <scope>NUCLEOTIDE SEQUENCE [LARGE SCALE GENOMIC DNA]</scope>
    <source>
        <strain evidence="5 10">FDAARGOS_924</strain>
    </source>
</reference>
<dbReference type="EMBL" id="MKZQ01000007">
    <property type="protein sequence ID" value="PJN72615.1"/>
    <property type="molecule type" value="Genomic_DNA"/>
</dbReference>
<evidence type="ECO:0000313" key="10">
    <source>
        <dbReference type="Proteomes" id="UP000596196"/>
    </source>
</evidence>
<reference evidence="1 8" key="4">
    <citation type="submission" date="2017-04" db="EMBL/GenBank/DDBJ databases">
        <title>The Characteristic of a Fine Plant Growth-Promoting Rhizobacteria Bacillus mycoides Gnyt1 and its Whole Genome Sequencing Analysis.</title>
        <authorList>
            <person name="Li J.H."/>
            <person name="Yao T."/>
        </authorList>
    </citation>
    <scope>NUCLEOTIDE SEQUENCE [LARGE SCALE GENOMIC DNA]</scope>
    <source>
        <strain evidence="1 8">Gnyt1</strain>
    </source>
</reference>
<proteinExistence type="predicted"/>
<accession>A0A084IX66</accession>
<dbReference type="Proteomes" id="UP000190696">
    <property type="component" value="Unassembled WGS sequence"/>
</dbReference>
<organism evidence="3 7">
    <name type="scientific">Bacillus mycoides</name>
    <dbReference type="NCBI Taxonomy" id="1405"/>
    <lineage>
        <taxon>Bacteria</taxon>
        <taxon>Bacillati</taxon>
        <taxon>Bacillota</taxon>
        <taxon>Bacilli</taxon>
        <taxon>Bacillales</taxon>
        <taxon>Bacillaceae</taxon>
        <taxon>Bacillus</taxon>
        <taxon>Bacillus cereus group</taxon>
    </lineage>
</organism>
<sequence length="62" mass="7235">MFQGFLSLYLWANNQWGWTKPPLIKVSLYSLEQKHRGSKIYYNRMKRGINLAERESGDAGEG</sequence>
<evidence type="ECO:0000313" key="8">
    <source>
        <dbReference type="Proteomes" id="UP000192932"/>
    </source>
</evidence>
<dbReference type="EMBL" id="MUAI01000014">
    <property type="protein sequence ID" value="OOR05542.1"/>
    <property type="molecule type" value="Genomic_DNA"/>
</dbReference>
<evidence type="ECO:0000313" key="1">
    <source>
        <dbReference type="EMBL" id="ARJ24305.1"/>
    </source>
</evidence>
<name>A0A084IX66_BACMY</name>
<dbReference type="Proteomes" id="UP000006976">
    <property type="component" value="Unassembled WGS sequence"/>
</dbReference>
<evidence type="ECO:0000313" key="4">
    <source>
        <dbReference type="EMBL" id="PJN72615.1"/>
    </source>
</evidence>
<dbReference type="Proteomes" id="UP000596196">
    <property type="component" value="Chromosome"/>
</dbReference>